<dbReference type="Pfam" id="PF03372">
    <property type="entry name" value="Exo_endo_phos"/>
    <property type="match status" value="1"/>
</dbReference>
<protein>
    <submittedName>
        <fullName evidence="3">PREDICTED: reverse mRNAase</fullName>
    </submittedName>
</protein>
<dbReference type="PANTHER" id="PTHR35218:SF9">
    <property type="entry name" value="ENDONUCLEASE_EXONUCLEASE_PHOSPHATASE DOMAIN-CONTAINING PROTEIN"/>
    <property type="match status" value="1"/>
</dbReference>
<organism evidence="3 4">
    <name type="scientific">Prunus dulcis</name>
    <name type="common">Almond</name>
    <name type="synonym">Amygdalus dulcis</name>
    <dbReference type="NCBI Taxonomy" id="3755"/>
    <lineage>
        <taxon>Eukaryota</taxon>
        <taxon>Viridiplantae</taxon>
        <taxon>Streptophyta</taxon>
        <taxon>Embryophyta</taxon>
        <taxon>Tracheophyta</taxon>
        <taxon>Spermatophyta</taxon>
        <taxon>Magnoliopsida</taxon>
        <taxon>eudicotyledons</taxon>
        <taxon>Gunneridae</taxon>
        <taxon>Pentapetalae</taxon>
        <taxon>rosids</taxon>
        <taxon>fabids</taxon>
        <taxon>Rosales</taxon>
        <taxon>Rosaceae</taxon>
        <taxon>Amygdaloideae</taxon>
        <taxon>Amygdaleae</taxon>
        <taxon>Prunus</taxon>
    </lineage>
</organism>
<evidence type="ECO:0000313" key="3">
    <source>
        <dbReference type="EMBL" id="VVA41363.1"/>
    </source>
</evidence>
<reference evidence="3" key="1">
    <citation type="submission" date="2019-07" db="EMBL/GenBank/DDBJ databases">
        <authorList>
            <person name="Alioto T."/>
            <person name="Alioto T."/>
            <person name="Gomez Garrido J."/>
        </authorList>
    </citation>
    <scope>NUCLEOTIDE SEQUENCE [LARGE SCALE GENOMIC DNA]</scope>
</reference>
<dbReference type="Proteomes" id="UP000327085">
    <property type="component" value="Chromosome 4"/>
</dbReference>
<dbReference type="PANTHER" id="PTHR35218">
    <property type="entry name" value="RNASE H DOMAIN-CONTAINING PROTEIN"/>
    <property type="match status" value="1"/>
</dbReference>
<dbReference type="EMBL" id="CABIKO010000369">
    <property type="protein sequence ID" value="VVA35089.1"/>
    <property type="molecule type" value="Genomic_DNA"/>
</dbReference>
<dbReference type="AlphaFoldDB" id="A0A5E4GP30"/>
<reference evidence="4" key="2">
    <citation type="journal article" date="2020" name="Plant J.">
        <title>Transposons played a major role in the diversification between the closely related almond and peach genomes: results from the almond genome sequence.</title>
        <authorList>
            <person name="Alioto T."/>
            <person name="Alexiou K.G."/>
            <person name="Bardil A."/>
            <person name="Barteri F."/>
            <person name="Castanera R."/>
            <person name="Cruz F."/>
            <person name="Dhingra A."/>
            <person name="Duval H."/>
            <person name="Fernandez I Marti A."/>
            <person name="Frias L."/>
            <person name="Galan B."/>
            <person name="Garcia J.L."/>
            <person name="Howad W."/>
            <person name="Gomez-Garrido J."/>
            <person name="Gut M."/>
            <person name="Julca I."/>
            <person name="Morata J."/>
            <person name="Puigdomenech P."/>
            <person name="Ribeca P."/>
            <person name="Rubio Cabetas M.J."/>
            <person name="Vlasova A."/>
            <person name="Wirthensohn M."/>
            <person name="Garcia-Mas J."/>
            <person name="Gabaldon T."/>
            <person name="Casacuberta J.M."/>
            <person name="Arus P."/>
        </authorList>
    </citation>
    <scope>NUCLEOTIDE SEQUENCE [LARGE SCALE GENOMIC DNA]</scope>
    <source>
        <strain evidence="4">cv. Texas</strain>
    </source>
</reference>
<name>A0A5E4GP30_PRUDU</name>
<sequence length="283" mass="33169">MIQTAWNCQGMRNPRTVLYLKEVIRSKNPSVLFLCETKMNSHSLNQIKRRYGFNKGYSVDPVGTAGGLSLWWKPDVEVSILDSSPHWIDTMITSKAENFHGRFTWLYGTPYSQDKAIFWESFPCCDLKDGNPWIIMGDLNEVNWSYEKEGGANWNRKRRRFLLEYMEKNNLLDLGFKGSIFTWERSLGENGHVRERLDRALANYHWIERWPNACVTYGLRIGSDHCPIVLDNNPVLSKGRRIFRLEANWLNDNSCVEVIKNSLNIRNRGPFVNQWAWKLRKCK</sequence>
<evidence type="ECO:0000259" key="1">
    <source>
        <dbReference type="Pfam" id="PF03372"/>
    </source>
</evidence>
<dbReference type="Gramene" id="VVA35089">
    <property type="protein sequence ID" value="VVA35089"/>
    <property type="gene ID" value="Prudul26B029266"/>
</dbReference>
<proteinExistence type="predicted"/>
<evidence type="ECO:0000313" key="2">
    <source>
        <dbReference type="EMBL" id="VVA35089.1"/>
    </source>
</evidence>
<feature type="domain" description="Endonuclease/exonuclease/phosphatase" evidence="1">
    <location>
        <begin position="6"/>
        <end position="225"/>
    </location>
</feature>
<evidence type="ECO:0000313" key="4">
    <source>
        <dbReference type="Proteomes" id="UP000327085"/>
    </source>
</evidence>
<dbReference type="InterPro" id="IPR005135">
    <property type="entry name" value="Endo/exonuclease/phosphatase"/>
</dbReference>
<accession>A0A5E4GP30</accession>
<dbReference type="InParanoid" id="A0A5E4GP30"/>
<gene>
    <name evidence="2" type="ORF">ALMOND_2B029266</name>
    <name evidence="3" type="ORF">ALMOND_2B029885</name>
</gene>
<dbReference type="EMBL" id="CABIKO010001271">
    <property type="protein sequence ID" value="VVA41363.1"/>
    <property type="molecule type" value="Genomic_DNA"/>
</dbReference>
<dbReference type="OMA" id="EEHANCT"/>
<dbReference type="Gene3D" id="3.60.10.10">
    <property type="entry name" value="Endonuclease/exonuclease/phosphatase"/>
    <property type="match status" value="1"/>
</dbReference>
<dbReference type="Gramene" id="VVA41363">
    <property type="protein sequence ID" value="VVA41363"/>
    <property type="gene ID" value="Prudul26B029885"/>
</dbReference>
<dbReference type="InterPro" id="IPR036691">
    <property type="entry name" value="Endo/exonu/phosph_ase_sf"/>
</dbReference>
<dbReference type="GO" id="GO:0003824">
    <property type="term" value="F:catalytic activity"/>
    <property type="evidence" value="ECO:0007669"/>
    <property type="project" value="InterPro"/>
</dbReference>
<dbReference type="SUPFAM" id="SSF56219">
    <property type="entry name" value="DNase I-like"/>
    <property type="match status" value="1"/>
</dbReference>